<dbReference type="Proteomes" id="UP000830395">
    <property type="component" value="Chromosome 6"/>
</dbReference>
<dbReference type="EMBL" id="CM040980">
    <property type="protein sequence ID" value="MCJ8733142.1"/>
    <property type="molecule type" value="Genomic_DNA"/>
</dbReference>
<name>A0ACC5YC93_9TELE</name>
<sequence length="487" mass="56054">MTERMAARGSFSEADLLCPVCHNIYTDPVMLSCSHSFCKVCLAKCWQKKKSLKCPLCKKRSCKMLPPPNLHLKMFCDRFRLDKHKPAASEKSCRLHEENLKLFCLEDKEPVCVVCQASKRHSNHSFRPLDEVAQEHREEVKCKLKPLQDKLDSFLKAKRTCDLNIQHIKYQTSHTEKGIKDKFEKLHQFLQDEEMKQISALKKEEKEKSQMLNEKSNLINNEILKLSDIIKSILDELATEDTSFLKNYKVTLERTEYEPKDTEIESESLIDVAKHLGNLQFRVWEKMIDIVEYYPVILNPNTAHPRLNLSDDLTKFVCQDQHEQLPANPERFEHHLWVLGSEGFNSGTHCWEVEVENSVEWALGVVTGYVGKGHFYSAGVWKSCYQNATYGASASGGSTTILKLTKELQRIKVQLDWDHGHISFSDSITGHNLKTFFYSFTDRVYPYFCNQCLLYPLRILSEKAFVSVVQSGCSIYKLACNSTASSV</sequence>
<organism evidence="1 2">
    <name type="scientific">Pangasius djambal</name>
    <dbReference type="NCBI Taxonomy" id="1691987"/>
    <lineage>
        <taxon>Eukaryota</taxon>
        <taxon>Metazoa</taxon>
        <taxon>Chordata</taxon>
        <taxon>Craniata</taxon>
        <taxon>Vertebrata</taxon>
        <taxon>Euteleostomi</taxon>
        <taxon>Actinopterygii</taxon>
        <taxon>Neopterygii</taxon>
        <taxon>Teleostei</taxon>
        <taxon>Ostariophysi</taxon>
        <taxon>Siluriformes</taxon>
        <taxon>Pangasiidae</taxon>
        <taxon>Pangasius</taxon>
    </lineage>
</organism>
<keyword evidence="2" id="KW-1185">Reference proteome</keyword>
<comment type="caution">
    <text evidence="1">The sequence shown here is derived from an EMBL/GenBank/DDBJ whole genome shotgun (WGS) entry which is preliminary data.</text>
</comment>
<protein>
    <submittedName>
        <fullName evidence="1">Uncharacterized protein</fullName>
    </submittedName>
</protein>
<evidence type="ECO:0000313" key="1">
    <source>
        <dbReference type="EMBL" id="MCJ8733142.1"/>
    </source>
</evidence>
<accession>A0ACC5YC93</accession>
<gene>
    <name evidence="1" type="ORF">PDJAM_G00219850</name>
</gene>
<proteinExistence type="predicted"/>
<reference evidence="1" key="1">
    <citation type="submission" date="2020-02" db="EMBL/GenBank/DDBJ databases">
        <title>Genome sequencing of the panga catfish, Pangasius djambal.</title>
        <authorList>
            <person name="Wen M."/>
            <person name="Zahm M."/>
            <person name="Roques C."/>
            <person name="Cabau C."/>
            <person name="Klopp C."/>
            <person name="Donnadieu C."/>
            <person name="Jouanno E."/>
            <person name="Avarre J.-C."/>
            <person name="Campet M."/>
            <person name="Ha T."/>
            <person name="Dugue R."/>
            <person name="Lampietro C."/>
            <person name="Louis A."/>
            <person name="Herpin A."/>
            <person name="Echchiki A."/>
            <person name="Berthelot C."/>
            <person name="Parey E."/>
            <person name="Roest-Crollius H."/>
            <person name="Braasch I."/>
            <person name="Postlethwait J.H."/>
            <person name="Bobe J."/>
            <person name="Montfort J."/>
            <person name="Bouchez O."/>
            <person name="Begum T."/>
            <person name="Schartl M."/>
            <person name="Gustiano R."/>
            <person name="Guiguen Y."/>
        </authorList>
    </citation>
    <scope>NUCLEOTIDE SEQUENCE</scope>
    <source>
        <strain evidence="1">Pdj_M5554</strain>
    </source>
</reference>
<evidence type="ECO:0000313" key="2">
    <source>
        <dbReference type="Proteomes" id="UP000830395"/>
    </source>
</evidence>